<dbReference type="Pfam" id="PF24735">
    <property type="entry name" value="DUF7686"/>
    <property type="match status" value="1"/>
</dbReference>
<protein>
    <recommendedName>
        <fullName evidence="1">DUF7686 domain-containing protein</fullName>
    </recommendedName>
</protein>
<evidence type="ECO:0000313" key="2">
    <source>
        <dbReference type="EMBL" id="MBA2175373.1"/>
    </source>
</evidence>
<proteinExistence type="predicted"/>
<name>A0A838CU13_9BACI</name>
<dbReference type="EMBL" id="JACEFG010000002">
    <property type="protein sequence ID" value="MBA2175373.1"/>
    <property type="molecule type" value="Genomic_DNA"/>
</dbReference>
<evidence type="ECO:0000259" key="1">
    <source>
        <dbReference type="Pfam" id="PF24735"/>
    </source>
</evidence>
<dbReference type="AlphaFoldDB" id="A0A838CU13"/>
<organism evidence="2 3">
    <name type="scientific">Halobacillus locisalis</name>
    <dbReference type="NCBI Taxonomy" id="220753"/>
    <lineage>
        <taxon>Bacteria</taxon>
        <taxon>Bacillati</taxon>
        <taxon>Bacillota</taxon>
        <taxon>Bacilli</taxon>
        <taxon>Bacillales</taxon>
        <taxon>Bacillaceae</taxon>
        <taxon>Halobacillus</taxon>
    </lineage>
</organism>
<sequence length="50" mass="5736">MEAEELVLQDAVGEWRNFGIHQHLSEVGLFLEEAEADEYGYQFAVHGELE</sequence>
<dbReference type="InterPro" id="IPR056103">
    <property type="entry name" value="DUF7686"/>
</dbReference>
<dbReference type="RefSeq" id="WP_181472390.1">
    <property type="nucleotide sequence ID" value="NZ_JACEFG010000002.1"/>
</dbReference>
<gene>
    <name evidence="2" type="ORF">H0266_10755</name>
</gene>
<feature type="domain" description="DUF7686" evidence="1">
    <location>
        <begin position="4"/>
        <end position="50"/>
    </location>
</feature>
<comment type="caution">
    <text evidence="2">The sequence shown here is derived from an EMBL/GenBank/DDBJ whole genome shotgun (WGS) entry which is preliminary data.</text>
</comment>
<dbReference type="Proteomes" id="UP000571017">
    <property type="component" value="Unassembled WGS sequence"/>
</dbReference>
<evidence type="ECO:0000313" key="3">
    <source>
        <dbReference type="Proteomes" id="UP000571017"/>
    </source>
</evidence>
<reference evidence="2 3" key="1">
    <citation type="journal article" date="2004" name="Extremophiles">
        <title>Halobacillus locisalis sp. nov., a halophilic bacterium isolated from a marine solar saltern of the Yellow Sea in Korea.</title>
        <authorList>
            <person name="Yoon J.H."/>
            <person name="Kang K.H."/>
            <person name="Oh T.K."/>
            <person name="Park Y.H."/>
        </authorList>
    </citation>
    <scope>NUCLEOTIDE SEQUENCE [LARGE SCALE GENOMIC DNA]</scope>
    <source>
        <strain evidence="2 3">KCTC 3788</strain>
    </source>
</reference>
<keyword evidence="3" id="KW-1185">Reference proteome</keyword>
<accession>A0A838CU13</accession>